<dbReference type="HOGENOM" id="CLU_2115098_0_0_1"/>
<name>W1NXJ1_AMBTC</name>
<dbReference type="Proteomes" id="UP000017836">
    <property type="component" value="Unassembled WGS sequence"/>
</dbReference>
<dbReference type="Gramene" id="ERN02327">
    <property type="protein sequence ID" value="ERN02327"/>
    <property type="gene ID" value="AMTR_s00211p00022800"/>
</dbReference>
<dbReference type="EMBL" id="KI394641">
    <property type="protein sequence ID" value="ERN02327.1"/>
    <property type="molecule type" value="Genomic_DNA"/>
</dbReference>
<gene>
    <name evidence="1" type="ORF">AMTR_s00211p00022800</name>
</gene>
<evidence type="ECO:0000313" key="1">
    <source>
        <dbReference type="EMBL" id="ERN02327.1"/>
    </source>
</evidence>
<reference evidence="2" key="1">
    <citation type="journal article" date="2013" name="Science">
        <title>The Amborella genome and the evolution of flowering plants.</title>
        <authorList>
            <consortium name="Amborella Genome Project"/>
        </authorList>
    </citation>
    <scope>NUCLEOTIDE SEQUENCE [LARGE SCALE GENOMIC DNA]</scope>
</reference>
<evidence type="ECO:0000313" key="2">
    <source>
        <dbReference type="Proteomes" id="UP000017836"/>
    </source>
</evidence>
<dbReference type="AlphaFoldDB" id="W1NXJ1"/>
<feature type="non-terminal residue" evidence="1">
    <location>
        <position position="115"/>
    </location>
</feature>
<accession>W1NXJ1</accession>
<proteinExistence type="predicted"/>
<keyword evidence="2" id="KW-1185">Reference proteome</keyword>
<organism evidence="1 2">
    <name type="scientific">Amborella trichopoda</name>
    <dbReference type="NCBI Taxonomy" id="13333"/>
    <lineage>
        <taxon>Eukaryota</taxon>
        <taxon>Viridiplantae</taxon>
        <taxon>Streptophyta</taxon>
        <taxon>Embryophyta</taxon>
        <taxon>Tracheophyta</taxon>
        <taxon>Spermatophyta</taxon>
        <taxon>Magnoliopsida</taxon>
        <taxon>Amborellales</taxon>
        <taxon>Amborellaceae</taxon>
        <taxon>Amborella</taxon>
    </lineage>
</organism>
<protein>
    <submittedName>
        <fullName evidence="1">Uncharacterized protein</fullName>
    </submittedName>
</protein>
<sequence length="115" mass="13052">MKQRTDENLGTPKRNCIIFLDDLVNKKNHATIAKHCKKMALAKKRCMVSEDLLKMKSMLLRPQKMISKASSSIEEFDSSKETGKCVSAIIIIDLLRNCKSDVSERENVKPAPMKK</sequence>